<dbReference type="Proteomes" id="UP001158066">
    <property type="component" value="Unassembled WGS sequence"/>
</dbReference>
<feature type="domain" description="VTC" evidence="1">
    <location>
        <begin position="8"/>
        <end position="235"/>
    </location>
</feature>
<evidence type="ECO:0000313" key="3">
    <source>
        <dbReference type="Proteomes" id="UP001158066"/>
    </source>
</evidence>
<dbReference type="InterPro" id="IPR033469">
    <property type="entry name" value="CYTH-like_dom_sf"/>
</dbReference>
<dbReference type="InterPro" id="IPR018966">
    <property type="entry name" value="VTC_domain"/>
</dbReference>
<dbReference type="AlphaFoldDB" id="A0AA46AJW6"/>
<evidence type="ECO:0000313" key="2">
    <source>
        <dbReference type="EMBL" id="SMP65307.1"/>
    </source>
</evidence>
<comment type="caution">
    <text evidence="2">The sequence shown here is derived from an EMBL/GenBank/DDBJ whole genome shotgun (WGS) entry which is preliminary data.</text>
</comment>
<sequence length="273" mass="31846">MALTTFRRHEKKYLLNHEQWQAMMALLPRYMEPDSYDRGGAGYTVYNIYFDTPQHDLIRHSLSKPSFKEKLRLRSYEVPVDEKAPVFLELKKKICGTVSKRRLMLPLSAAMTFTATGELPAVSEESDWQSRQVASEIQYLLSRHSLAPKVFISYERTAYFCRNDQRFRITFDRNLISRRNQIDLRKGRVGELIIPEDRILMEIKTVGAYPLWLTRQLSAAGIYPTSFSKYGEEYRQYVHRVQAVKQQVRPFSEKAASGDHPKDFEGLSHAVQI</sequence>
<dbReference type="GO" id="GO:0006799">
    <property type="term" value="P:polyphosphate biosynthetic process"/>
    <property type="evidence" value="ECO:0007669"/>
    <property type="project" value="UniProtKB-ARBA"/>
</dbReference>
<proteinExistence type="predicted"/>
<reference evidence="2" key="1">
    <citation type="submission" date="2017-05" db="EMBL/GenBank/DDBJ databases">
        <authorList>
            <person name="Varghese N."/>
            <person name="Submissions S."/>
        </authorList>
    </citation>
    <scope>NUCLEOTIDE SEQUENCE</scope>
    <source>
        <strain evidence="2">Su22</strain>
    </source>
</reference>
<dbReference type="CDD" id="cd07750">
    <property type="entry name" value="PolyPPase_VTC_like"/>
    <property type="match status" value="1"/>
</dbReference>
<keyword evidence="3" id="KW-1185">Reference proteome</keyword>
<gene>
    <name evidence="2" type="ORF">SAMN06296020_112103</name>
</gene>
<dbReference type="InterPro" id="IPR042267">
    <property type="entry name" value="VTC_sf"/>
</dbReference>
<dbReference type="SUPFAM" id="SSF55154">
    <property type="entry name" value="CYTH-like phosphatases"/>
    <property type="match status" value="1"/>
</dbReference>
<dbReference type="RefSeq" id="WP_283410150.1">
    <property type="nucleotide sequence ID" value="NZ_FXUF01000012.1"/>
</dbReference>
<evidence type="ECO:0000259" key="1">
    <source>
        <dbReference type="Pfam" id="PF09359"/>
    </source>
</evidence>
<dbReference type="EMBL" id="FXUF01000012">
    <property type="protein sequence ID" value="SMP65307.1"/>
    <property type="molecule type" value="Genomic_DNA"/>
</dbReference>
<accession>A0AA46AJW6</accession>
<name>A0AA46AJW6_9CLOT</name>
<organism evidence="2 3">
    <name type="scientific">Anoxynatronum buryatiense</name>
    <dbReference type="NCBI Taxonomy" id="489973"/>
    <lineage>
        <taxon>Bacteria</taxon>
        <taxon>Bacillati</taxon>
        <taxon>Bacillota</taxon>
        <taxon>Clostridia</taxon>
        <taxon>Eubacteriales</taxon>
        <taxon>Clostridiaceae</taxon>
        <taxon>Anoxynatronum</taxon>
    </lineage>
</organism>
<protein>
    <submittedName>
        <fullName evidence="2">VTC domain-containing protein</fullName>
    </submittedName>
</protein>
<dbReference type="Pfam" id="PF09359">
    <property type="entry name" value="VTC"/>
    <property type="match status" value="1"/>
</dbReference>
<dbReference type="Gene3D" id="3.20.100.30">
    <property type="entry name" value="VTC, catalytic tunnel domain"/>
    <property type="match status" value="1"/>
</dbReference>